<evidence type="ECO:0000256" key="1">
    <source>
        <dbReference type="SAM" id="MobiDB-lite"/>
    </source>
</evidence>
<feature type="compositionally biased region" description="Basic and acidic residues" evidence="1">
    <location>
        <begin position="55"/>
        <end position="68"/>
    </location>
</feature>
<feature type="region of interest" description="Disordered" evidence="1">
    <location>
        <begin position="46"/>
        <end position="68"/>
    </location>
</feature>
<dbReference type="AlphaFoldDB" id="A0A2N0Z7U1"/>
<name>A0A2N0Z7U1_9BACI</name>
<dbReference type="Proteomes" id="UP000233375">
    <property type="component" value="Unassembled WGS sequence"/>
</dbReference>
<sequence length="90" mass="10601">MGYILPVNNYQYEQYTLRDIGRKKNPYKQQEVFQLFPITNSLENRIGRQTNGEQLQKEESREKRDAVKNKEIQELIAKATGKGTHIDLFV</sequence>
<dbReference type="OrthoDB" id="2706316at2"/>
<organism evidence="2 3">
    <name type="scientific">Niallia nealsonii</name>
    <dbReference type="NCBI Taxonomy" id="115979"/>
    <lineage>
        <taxon>Bacteria</taxon>
        <taxon>Bacillati</taxon>
        <taxon>Bacillota</taxon>
        <taxon>Bacilli</taxon>
        <taxon>Bacillales</taxon>
        <taxon>Bacillaceae</taxon>
        <taxon>Niallia</taxon>
    </lineage>
</organism>
<proteinExistence type="predicted"/>
<gene>
    <name evidence="2" type="ORF">CWS01_01640</name>
</gene>
<protein>
    <submittedName>
        <fullName evidence="2">Uncharacterized protein</fullName>
    </submittedName>
</protein>
<reference evidence="2 3" key="1">
    <citation type="journal article" date="2003" name="Int. J. Syst. Evol. Microbiol.">
        <title>Bacillus nealsonii sp. nov., isolated from a spacecraft-assembly facility, whose spores are gamma-radiation resistant.</title>
        <authorList>
            <person name="Venkateswaran K."/>
            <person name="Kempf M."/>
            <person name="Chen F."/>
            <person name="Satomi M."/>
            <person name="Nicholson W."/>
            <person name="Kern R."/>
        </authorList>
    </citation>
    <scope>NUCLEOTIDE SEQUENCE [LARGE SCALE GENOMIC DNA]</scope>
    <source>
        <strain evidence="2 3">FO-92</strain>
    </source>
</reference>
<evidence type="ECO:0000313" key="3">
    <source>
        <dbReference type="Proteomes" id="UP000233375"/>
    </source>
</evidence>
<evidence type="ECO:0000313" key="2">
    <source>
        <dbReference type="EMBL" id="PKG25572.1"/>
    </source>
</evidence>
<keyword evidence="3" id="KW-1185">Reference proteome</keyword>
<accession>A0A2N0Z7U1</accession>
<comment type="caution">
    <text evidence="2">The sequence shown here is derived from an EMBL/GenBank/DDBJ whole genome shotgun (WGS) entry which is preliminary data.</text>
</comment>
<dbReference type="RefSeq" id="WP_101175296.1">
    <property type="nucleotide sequence ID" value="NZ_PISE01000003.1"/>
</dbReference>
<dbReference type="EMBL" id="PISE01000003">
    <property type="protein sequence ID" value="PKG25572.1"/>
    <property type="molecule type" value="Genomic_DNA"/>
</dbReference>